<dbReference type="Pfam" id="PF05587">
    <property type="entry name" value="Anth_Ig"/>
    <property type="match status" value="1"/>
</dbReference>
<dbReference type="PANTHER" id="PTHR16059:SF25">
    <property type="entry name" value="LYSOZYME"/>
    <property type="match status" value="1"/>
</dbReference>
<protein>
    <recommendedName>
        <fullName evidence="11">VWFA domain-containing protein</fullName>
    </recommendedName>
</protein>
<comment type="subcellular location">
    <subcellularLocation>
        <location evidence="1">Membrane</location>
        <topology evidence="1">Single-pass type I membrane protein</topology>
    </subcellularLocation>
</comment>
<dbReference type="KEGG" id="epa:110249380"/>
<feature type="chain" id="PRO_5037988513" description="VWFA domain-containing protein" evidence="10">
    <location>
        <begin position="27"/>
        <end position="501"/>
    </location>
</feature>
<evidence type="ECO:0000256" key="10">
    <source>
        <dbReference type="SAM" id="SignalP"/>
    </source>
</evidence>
<dbReference type="GO" id="GO:0016020">
    <property type="term" value="C:membrane"/>
    <property type="evidence" value="ECO:0007669"/>
    <property type="project" value="UniProtKB-SubCell"/>
</dbReference>
<feature type="domain" description="VWFA" evidence="11">
    <location>
        <begin position="37"/>
        <end position="209"/>
    </location>
</feature>
<keyword evidence="5 10" id="KW-0732">Signal</keyword>
<comment type="similarity">
    <text evidence="2">Belongs to the ATR family.</text>
</comment>
<evidence type="ECO:0000259" key="11">
    <source>
        <dbReference type="PROSITE" id="PS50234"/>
    </source>
</evidence>
<evidence type="ECO:0000256" key="7">
    <source>
        <dbReference type="ARBA" id="ARBA00023136"/>
    </source>
</evidence>
<evidence type="ECO:0000313" key="13">
    <source>
        <dbReference type="Proteomes" id="UP000887567"/>
    </source>
</evidence>
<organism evidence="12 13">
    <name type="scientific">Exaiptasia diaphana</name>
    <name type="common">Tropical sea anemone</name>
    <name type="synonym">Aiptasia pulchella</name>
    <dbReference type="NCBI Taxonomy" id="2652724"/>
    <lineage>
        <taxon>Eukaryota</taxon>
        <taxon>Metazoa</taxon>
        <taxon>Cnidaria</taxon>
        <taxon>Anthozoa</taxon>
        <taxon>Hexacorallia</taxon>
        <taxon>Actiniaria</taxon>
        <taxon>Aiptasiidae</taxon>
        <taxon>Exaiptasia</taxon>
    </lineage>
</organism>
<dbReference type="GO" id="GO:0038023">
    <property type="term" value="F:signaling receptor activity"/>
    <property type="evidence" value="ECO:0007669"/>
    <property type="project" value="InterPro"/>
</dbReference>
<evidence type="ECO:0000256" key="8">
    <source>
        <dbReference type="SAM" id="MobiDB-lite"/>
    </source>
</evidence>
<name>A0A913XY43_EXADI</name>
<keyword evidence="13" id="KW-1185">Reference proteome</keyword>
<evidence type="ECO:0000256" key="6">
    <source>
        <dbReference type="ARBA" id="ARBA00022989"/>
    </source>
</evidence>
<feature type="signal peptide" evidence="10">
    <location>
        <begin position="1"/>
        <end position="26"/>
    </location>
</feature>
<keyword evidence="7 9" id="KW-0472">Membrane</keyword>
<evidence type="ECO:0000313" key="12">
    <source>
        <dbReference type="EnsemblMetazoa" id="XP_020911614.1"/>
    </source>
</evidence>
<dbReference type="InterPro" id="IPR008400">
    <property type="entry name" value="Anthrax_toxin_rcpt_extracel"/>
</dbReference>
<feature type="region of interest" description="Disordered" evidence="8">
    <location>
        <begin position="413"/>
        <end position="458"/>
    </location>
</feature>
<feature type="region of interest" description="Disordered" evidence="8">
    <location>
        <begin position="363"/>
        <end position="387"/>
    </location>
</feature>
<dbReference type="GeneID" id="110249380"/>
<dbReference type="SMART" id="SM00327">
    <property type="entry name" value="VWA"/>
    <property type="match status" value="1"/>
</dbReference>
<keyword evidence="6 9" id="KW-1133">Transmembrane helix</keyword>
<dbReference type="OrthoDB" id="10035766at2759"/>
<dbReference type="Proteomes" id="UP000887567">
    <property type="component" value="Unplaced"/>
</dbReference>
<dbReference type="EnsemblMetazoa" id="XM_021055955.2">
    <property type="protein sequence ID" value="XP_020911614.1"/>
    <property type="gene ID" value="LOC110249380"/>
</dbReference>
<dbReference type="RefSeq" id="XP_020911614.1">
    <property type="nucleotide sequence ID" value="XM_021055955.2"/>
</dbReference>
<evidence type="ECO:0000256" key="4">
    <source>
        <dbReference type="ARBA" id="ARBA00022723"/>
    </source>
</evidence>
<dbReference type="PANTHER" id="PTHR16059">
    <property type="entry name" value="ANTHRAX TOXIN RECEPTOR"/>
    <property type="match status" value="1"/>
</dbReference>
<evidence type="ECO:0000256" key="1">
    <source>
        <dbReference type="ARBA" id="ARBA00004479"/>
    </source>
</evidence>
<dbReference type="InterPro" id="IPR002035">
    <property type="entry name" value="VWF_A"/>
</dbReference>
<keyword evidence="3 9" id="KW-0812">Transmembrane</keyword>
<accession>A0A913XY43</accession>
<dbReference type="Gene3D" id="3.40.50.410">
    <property type="entry name" value="von Willebrand factor, type A domain"/>
    <property type="match status" value="1"/>
</dbReference>
<keyword evidence="4" id="KW-0479">Metal-binding</keyword>
<dbReference type="GO" id="GO:0046872">
    <property type="term" value="F:metal ion binding"/>
    <property type="evidence" value="ECO:0007669"/>
    <property type="project" value="UniProtKB-KW"/>
</dbReference>
<dbReference type="PROSITE" id="PS50234">
    <property type="entry name" value="VWFA"/>
    <property type="match status" value="1"/>
</dbReference>
<evidence type="ECO:0000256" key="5">
    <source>
        <dbReference type="ARBA" id="ARBA00022729"/>
    </source>
</evidence>
<dbReference type="Pfam" id="PF00092">
    <property type="entry name" value="VWA"/>
    <property type="match status" value="1"/>
</dbReference>
<feature type="transmembrane region" description="Helical" evidence="9">
    <location>
        <begin position="332"/>
        <end position="356"/>
    </location>
</feature>
<evidence type="ECO:0000256" key="3">
    <source>
        <dbReference type="ARBA" id="ARBA00022692"/>
    </source>
</evidence>
<feature type="compositionally biased region" description="Gly residues" evidence="8">
    <location>
        <begin position="440"/>
        <end position="456"/>
    </location>
</feature>
<reference evidence="12" key="1">
    <citation type="submission" date="2022-11" db="UniProtKB">
        <authorList>
            <consortium name="EnsemblMetazoa"/>
        </authorList>
    </citation>
    <scope>IDENTIFICATION</scope>
</reference>
<feature type="compositionally biased region" description="Pro residues" evidence="8">
    <location>
        <begin position="365"/>
        <end position="380"/>
    </location>
</feature>
<dbReference type="AlphaFoldDB" id="A0A913XY43"/>
<dbReference type="OMA" id="CCMVVIK"/>
<evidence type="ECO:0000256" key="2">
    <source>
        <dbReference type="ARBA" id="ARBA00008095"/>
    </source>
</evidence>
<proteinExistence type="inferred from homology"/>
<evidence type="ECO:0000256" key="9">
    <source>
        <dbReference type="SAM" id="Phobius"/>
    </source>
</evidence>
<dbReference type="InterPro" id="IPR036465">
    <property type="entry name" value="vWFA_dom_sf"/>
</dbReference>
<sequence length="501" mass="54306">MMNRCRNISIVCLVGIWLTWCSFTCGASQPKCYGEFDVYFILDRSTSVPKYNFQIETVNFVETITKSFKSPKSGMSFITFSNKGTEKIVLKLTRDRQKIAQGIADLRKVNPLGDTYLAGALKKVIEQFLQYGQQRASVIIIVTDGSLFDMKESKAEAERAKSLGASIVTVGVGLIVKSQLEQIASKPPEQYVYTSKNFGALPSHIYKIVENSCIEILSVSPRKVCAGANYTVIFSGYGFTKTDNISKVVCVYRGNDTYRTIRKPYKVEDTLLVCPGFVSNETDRTFILEMSVNEGLTFVSSNVTLTTQYCALPSTPTSPAARIPEDRVNVGLALFLVAFFLFLLGFLLWWFAPLICKPKPKPPKYRPAPPVPPPPEPKAPPGKKKWPTVDASYYGGGGVGGIAPVRVDWGDRGSTEAGSKLAKAKGAQTKESPDDEEKLTGGGSGGRGGGKGGAGSPGCMAVARASMAGCLAAMSRGYQRLASYRPRPGGNLFYSSPDAHA</sequence>
<dbReference type="SUPFAM" id="SSF53300">
    <property type="entry name" value="vWA-like"/>
    <property type="match status" value="1"/>
</dbReference>